<name>A0AAN9PUQ8_CLITE</name>
<reference evidence="2 3" key="1">
    <citation type="submission" date="2024-01" db="EMBL/GenBank/DDBJ databases">
        <title>The genomes of 5 underutilized Papilionoideae crops provide insights into root nodulation and disease resistance.</title>
        <authorList>
            <person name="Yuan L."/>
        </authorList>
    </citation>
    <scope>NUCLEOTIDE SEQUENCE [LARGE SCALE GENOMIC DNA]</scope>
    <source>
        <strain evidence="2">LY-2023</strain>
        <tissue evidence="2">Leaf</tissue>
    </source>
</reference>
<dbReference type="AlphaFoldDB" id="A0AAN9PUQ8"/>
<protein>
    <submittedName>
        <fullName evidence="2">Uncharacterized protein</fullName>
    </submittedName>
</protein>
<evidence type="ECO:0000313" key="3">
    <source>
        <dbReference type="Proteomes" id="UP001359559"/>
    </source>
</evidence>
<keyword evidence="1" id="KW-1133">Transmembrane helix</keyword>
<sequence length="92" mass="10604">MQCKRCRMGGIIEDGGREEVKGKLGGKNIEVLGKRFCSITKYMNKKRGEIYYLCSRAHPPLLHLPSPHLHLFLLSLSVCFTFISFIYTYHII</sequence>
<evidence type="ECO:0000256" key="1">
    <source>
        <dbReference type="SAM" id="Phobius"/>
    </source>
</evidence>
<dbReference type="EMBL" id="JAYKXN010000002">
    <property type="protein sequence ID" value="KAK7311451.1"/>
    <property type="molecule type" value="Genomic_DNA"/>
</dbReference>
<comment type="caution">
    <text evidence="2">The sequence shown here is derived from an EMBL/GenBank/DDBJ whole genome shotgun (WGS) entry which is preliminary data.</text>
</comment>
<keyword evidence="1" id="KW-0812">Transmembrane</keyword>
<keyword evidence="1" id="KW-0472">Membrane</keyword>
<organism evidence="2 3">
    <name type="scientific">Clitoria ternatea</name>
    <name type="common">Butterfly pea</name>
    <dbReference type="NCBI Taxonomy" id="43366"/>
    <lineage>
        <taxon>Eukaryota</taxon>
        <taxon>Viridiplantae</taxon>
        <taxon>Streptophyta</taxon>
        <taxon>Embryophyta</taxon>
        <taxon>Tracheophyta</taxon>
        <taxon>Spermatophyta</taxon>
        <taxon>Magnoliopsida</taxon>
        <taxon>eudicotyledons</taxon>
        <taxon>Gunneridae</taxon>
        <taxon>Pentapetalae</taxon>
        <taxon>rosids</taxon>
        <taxon>fabids</taxon>
        <taxon>Fabales</taxon>
        <taxon>Fabaceae</taxon>
        <taxon>Papilionoideae</taxon>
        <taxon>50 kb inversion clade</taxon>
        <taxon>NPAAA clade</taxon>
        <taxon>indigoferoid/millettioid clade</taxon>
        <taxon>Phaseoleae</taxon>
        <taxon>Clitoria</taxon>
    </lineage>
</organism>
<feature type="transmembrane region" description="Helical" evidence="1">
    <location>
        <begin position="69"/>
        <end position="89"/>
    </location>
</feature>
<keyword evidence="3" id="KW-1185">Reference proteome</keyword>
<dbReference type="Proteomes" id="UP001359559">
    <property type="component" value="Unassembled WGS sequence"/>
</dbReference>
<accession>A0AAN9PUQ8</accession>
<evidence type="ECO:0000313" key="2">
    <source>
        <dbReference type="EMBL" id="KAK7311451.1"/>
    </source>
</evidence>
<gene>
    <name evidence="2" type="ORF">RJT34_09599</name>
</gene>
<proteinExistence type="predicted"/>